<evidence type="ECO:0000313" key="3">
    <source>
        <dbReference type="WBParaSite" id="Minc3s00083g04004"/>
    </source>
</evidence>
<evidence type="ECO:0000256" key="1">
    <source>
        <dbReference type="PROSITE-ProRule" id="PRU00221"/>
    </source>
</evidence>
<sequence length="59" mass="6628">MFFKFIGPNLECSFKHLCPFIACHSDPIRAVGFNRDGSIIVTRSYDGLVRIGKRVAVNI</sequence>
<dbReference type="InterPro" id="IPR001680">
    <property type="entry name" value="WD40_rpt"/>
</dbReference>
<dbReference type="InterPro" id="IPR036322">
    <property type="entry name" value="WD40_repeat_dom_sf"/>
</dbReference>
<feature type="repeat" description="WD" evidence="1">
    <location>
        <begin position="21"/>
        <end position="51"/>
    </location>
</feature>
<dbReference type="SUPFAM" id="SSF50978">
    <property type="entry name" value="WD40 repeat-like"/>
    <property type="match status" value="1"/>
</dbReference>
<proteinExistence type="predicted"/>
<dbReference type="Gene3D" id="2.130.10.10">
    <property type="entry name" value="YVTN repeat-like/Quinoprotein amine dehydrogenase"/>
    <property type="match status" value="1"/>
</dbReference>
<keyword evidence="1" id="KW-0853">WD repeat</keyword>
<dbReference type="Proteomes" id="UP000887563">
    <property type="component" value="Unplaced"/>
</dbReference>
<evidence type="ECO:0000313" key="2">
    <source>
        <dbReference type="Proteomes" id="UP000887563"/>
    </source>
</evidence>
<dbReference type="PROSITE" id="PS50082">
    <property type="entry name" value="WD_REPEATS_2"/>
    <property type="match status" value="1"/>
</dbReference>
<accession>A0A914KR76</accession>
<dbReference type="WBParaSite" id="Minc3s00083g04004">
    <property type="protein sequence ID" value="Minc3s00083g04004"/>
    <property type="gene ID" value="Minc3s00083g04004"/>
</dbReference>
<dbReference type="AlphaFoldDB" id="A0A914KR76"/>
<protein>
    <submittedName>
        <fullName evidence="3">Uncharacterized protein</fullName>
    </submittedName>
</protein>
<dbReference type="InterPro" id="IPR015943">
    <property type="entry name" value="WD40/YVTN_repeat-like_dom_sf"/>
</dbReference>
<name>A0A914KR76_MELIC</name>
<keyword evidence="2" id="KW-1185">Reference proteome</keyword>
<organism evidence="2 3">
    <name type="scientific">Meloidogyne incognita</name>
    <name type="common">Southern root-knot nematode worm</name>
    <name type="synonym">Oxyuris incognita</name>
    <dbReference type="NCBI Taxonomy" id="6306"/>
    <lineage>
        <taxon>Eukaryota</taxon>
        <taxon>Metazoa</taxon>
        <taxon>Ecdysozoa</taxon>
        <taxon>Nematoda</taxon>
        <taxon>Chromadorea</taxon>
        <taxon>Rhabditida</taxon>
        <taxon>Tylenchina</taxon>
        <taxon>Tylenchomorpha</taxon>
        <taxon>Tylenchoidea</taxon>
        <taxon>Meloidogynidae</taxon>
        <taxon>Meloidogyninae</taxon>
        <taxon>Meloidogyne</taxon>
        <taxon>Meloidogyne incognita group</taxon>
    </lineage>
</organism>
<reference evidence="3" key="1">
    <citation type="submission" date="2022-11" db="UniProtKB">
        <authorList>
            <consortium name="WormBaseParasite"/>
        </authorList>
    </citation>
    <scope>IDENTIFICATION</scope>
</reference>